<feature type="non-terminal residue" evidence="2">
    <location>
        <position position="1"/>
    </location>
</feature>
<accession>A0A1D1YJP7</accession>
<protein>
    <submittedName>
        <fullName evidence="2">Uncharacterized protein</fullName>
    </submittedName>
</protein>
<name>A0A1D1YJP7_9ARAE</name>
<evidence type="ECO:0000256" key="1">
    <source>
        <dbReference type="SAM" id="MobiDB-lite"/>
    </source>
</evidence>
<dbReference type="EMBL" id="GDJX01013068">
    <property type="protein sequence ID" value="JAT54868.1"/>
    <property type="molecule type" value="Transcribed_RNA"/>
</dbReference>
<proteinExistence type="predicted"/>
<gene>
    <name evidence="2" type="ORF">g.80374</name>
</gene>
<feature type="region of interest" description="Disordered" evidence="1">
    <location>
        <begin position="11"/>
        <end position="78"/>
    </location>
</feature>
<evidence type="ECO:0000313" key="2">
    <source>
        <dbReference type="EMBL" id="JAT54868.1"/>
    </source>
</evidence>
<feature type="non-terminal residue" evidence="2">
    <location>
        <position position="135"/>
    </location>
</feature>
<reference evidence="2" key="1">
    <citation type="submission" date="2015-07" db="EMBL/GenBank/DDBJ databases">
        <title>Transcriptome Assembly of Anthurium amnicola.</title>
        <authorList>
            <person name="Suzuki J."/>
        </authorList>
    </citation>
    <scope>NUCLEOTIDE SEQUENCE</scope>
</reference>
<dbReference type="AlphaFoldDB" id="A0A1D1YJP7"/>
<organism evidence="2">
    <name type="scientific">Anthurium amnicola</name>
    <dbReference type="NCBI Taxonomy" id="1678845"/>
    <lineage>
        <taxon>Eukaryota</taxon>
        <taxon>Viridiplantae</taxon>
        <taxon>Streptophyta</taxon>
        <taxon>Embryophyta</taxon>
        <taxon>Tracheophyta</taxon>
        <taxon>Spermatophyta</taxon>
        <taxon>Magnoliopsida</taxon>
        <taxon>Liliopsida</taxon>
        <taxon>Araceae</taxon>
        <taxon>Pothoideae</taxon>
        <taxon>Potheae</taxon>
        <taxon>Anthurium</taxon>
    </lineage>
</organism>
<sequence>LFLTTLKVAGPAGYTTSPRSSRAPAGSWKPSLRCLGGATGSRRRHGRHAETVAGPRSWAPNPRPRVSPSAFSSPHARRLPVVADPSVAPTTGPSAASPSGLWRARIPCGNGVPSPTPAILVSAPELQLLLLSLSL</sequence>